<keyword evidence="3" id="KW-1185">Reference proteome</keyword>
<organism evidence="2 3">
    <name type="scientific">Verminephrobacter eiseniae (strain EF01-2)</name>
    <dbReference type="NCBI Taxonomy" id="391735"/>
    <lineage>
        <taxon>Bacteria</taxon>
        <taxon>Pseudomonadati</taxon>
        <taxon>Pseudomonadota</taxon>
        <taxon>Betaproteobacteria</taxon>
        <taxon>Burkholderiales</taxon>
        <taxon>Comamonadaceae</taxon>
        <taxon>Verminephrobacter</taxon>
    </lineage>
</organism>
<evidence type="ECO:0000313" key="3">
    <source>
        <dbReference type="Proteomes" id="UP000000374"/>
    </source>
</evidence>
<dbReference type="AlphaFoldDB" id="A1WGM0"/>
<dbReference type="GeneID" id="76459677"/>
<accession>A1WGM0</accession>
<dbReference type="RefSeq" id="WP_011808789.1">
    <property type="nucleotide sequence ID" value="NC_008786.1"/>
</dbReference>
<feature type="compositionally biased region" description="Gly residues" evidence="1">
    <location>
        <begin position="102"/>
        <end position="115"/>
    </location>
</feature>
<evidence type="ECO:0000313" key="2">
    <source>
        <dbReference type="EMBL" id="ABM56777.1"/>
    </source>
</evidence>
<dbReference type="EMBL" id="CP000542">
    <property type="protein sequence ID" value="ABM56777.1"/>
    <property type="molecule type" value="Genomic_DNA"/>
</dbReference>
<evidence type="ECO:0000256" key="1">
    <source>
        <dbReference type="SAM" id="MobiDB-lite"/>
    </source>
</evidence>
<dbReference type="eggNOG" id="ENOG50330Q4">
    <property type="taxonomic scope" value="Bacteria"/>
</dbReference>
<sequence>MCGICGVLGEPAHWSSAQGRLRLAMPATARAERARMVRMLNRIARTRNVQISDWQGCAYLVAGATGRQELVPSLAQVWLALDRLGGAAIDPLEHGWLSRPPVGGGLNRPPAGGGLNRPPVGAGLPEEPETGGGG</sequence>
<reference evidence="3" key="1">
    <citation type="submission" date="2006-12" db="EMBL/GenBank/DDBJ databases">
        <title>Complete sequence of chromosome 1 of Verminephrobacter eiseniae EF01-2.</title>
        <authorList>
            <person name="Copeland A."/>
            <person name="Lucas S."/>
            <person name="Lapidus A."/>
            <person name="Barry K."/>
            <person name="Detter J.C."/>
            <person name="Glavina del Rio T."/>
            <person name="Dalin E."/>
            <person name="Tice H."/>
            <person name="Pitluck S."/>
            <person name="Chertkov O."/>
            <person name="Brettin T."/>
            <person name="Bruce D."/>
            <person name="Han C."/>
            <person name="Tapia R."/>
            <person name="Gilna P."/>
            <person name="Schmutz J."/>
            <person name="Larimer F."/>
            <person name="Land M."/>
            <person name="Hauser L."/>
            <person name="Kyrpides N."/>
            <person name="Kim E."/>
            <person name="Stahl D."/>
            <person name="Richardson P."/>
        </authorList>
    </citation>
    <scope>NUCLEOTIDE SEQUENCE [LARGE SCALE GENOMIC DNA]</scope>
    <source>
        <strain evidence="3">EF01-2</strain>
    </source>
</reference>
<gene>
    <name evidence="2" type="ordered locus">Veis_1000</name>
</gene>
<dbReference type="KEGG" id="vei:Veis_1000"/>
<proteinExistence type="predicted"/>
<dbReference type="HOGENOM" id="CLU_156639_0_0_4"/>
<dbReference type="STRING" id="391735.Veis_1000"/>
<feature type="region of interest" description="Disordered" evidence="1">
    <location>
        <begin position="98"/>
        <end position="134"/>
    </location>
</feature>
<dbReference type="Proteomes" id="UP000000374">
    <property type="component" value="Chromosome"/>
</dbReference>
<protein>
    <submittedName>
        <fullName evidence="2">Uncharacterized protein</fullName>
    </submittedName>
</protein>
<name>A1WGM0_VEREI</name>